<dbReference type="EMBL" id="JACVXB010000001">
    <property type="protein sequence ID" value="MBD0831431.1"/>
    <property type="molecule type" value="Genomic_DNA"/>
</dbReference>
<feature type="domain" description="Deacetylase PdaC" evidence="2">
    <location>
        <begin position="23"/>
        <end position="127"/>
    </location>
</feature>
<dbReference type="Gene3D" id="3.90.640.20">
    <property type="entry name" value="Heat-shock cognate protein, ATPase"/>
    <property type="match status" value="1"/>
</dbReference>
<gene>
    <name evidence="3" type="ORF">ICJ83_04720</name>
</gene>
<reference evidence="3 4" key="1">
    <citation type="submission" date="2020-09" db="EMBL/GenBank/DDBJ databases">
        <title>TT11 complete genome.</title>
        <authorList>
            <person name="Wu Z."/>
        </authorList>
    </citation>
    <scope>NUCLEOTIDE SEQUENCE [LARGE SCALE GENOMIC DNA]</scope>
    <source>
        <strain evidence="3 4">TT11</strain>
    </source>
</reference>
<name>A0A8J6Q1Y4_9FLAO</name>
<organism evidence="3 4">
    <name type="scientific">Aestuariibaculum sediminum</name>
    <dbReference type="NCBI Taxonomy" id="2770637"/>
    <lineage>
        <taxon>Bacteria</taxon>
        <taxon>Pseudomonadati</taxon>
        <taxon>Bacteroidota</taxon>
        <taxon>Flavobacteriia</taxon>
        <taxon>Flavobacteriales</taxon>
        <taxon>Flavobacteriaceae</taxon>
    </lineage>
</organism>
<comment type="caution">
    <text evidence="3">The sequence shown here is derived from an EMBL/GenBank/DDBJ whole genome shotgun (WGS) entry which is preliminary data.</text>
</comment>
<dbReference type="RefSeq" id="WP_188229190.1">
    <property type="nucleotide sequence ID" value="NZ_JACVXB010000001.1"/>
</dbReference>
<evidence type="ECO:0000259" key="2">
    <source>
        <dbReference type="Pfam" id="PF13739"/>
    </source>
</evidence>
<dbReference type="AlphaFoldDB" id="A0A8J6Q1Y4"/>
<proteinExistence type="predicted"/>
<dbReference type="InterPro" id="IPR025303">
    <property type="entry name" value="PdaC"/>
</dbReference>
<protein>
    <submittedName>
        <fullName evidence="3">DUF4163 domain-containing protein</fullName>
    </submittedName>
</protein>
<dbReference type="Proteomes" id="UP000600588">
    <property type="component" value="Unassembled WGS sequence"/>
</dbReference>
<sequence length="227" mass="25805">MLLLISCSKKKQIHFKFNSFSSENNALVDVNIPLAEGHSKATNTINNEIKRVVSLALKIDENKTDTDNSIEQSINLFNKEYNKFSNDFPNVIQPWEAQIDGEIVFQSNDIICVSITSYKNTGGAHGLLYITFLNFDVKTGERLNPEDIFKSNKDFKSLAELYFNKTIKDQNLLLEPDNFKLPQNIGFNDQGLILLYNTYEIAPYSAGIIEYLIPADEISDFLVQSPY</sequence>
<dbReference type="InterPro" id="IPR037126">
    <property type="entry name" value="PdaC/RsiV-like_sf"/>
</dbReference>
<evidence type="ECO:0000313" key="4">
    <source>
        <dbReference type="Proteomes" id="UP000600588"/>
    </source>
</evidence>
<keyword evidence="4" id="KW-1185">Reference proteome</keyword>
<dbReference type="Pfam" id="PF11738">
    <property type="entry name" value="DUF3298"/>
    <property type="match status" value="1"/>
</dbReference>
<accession>A0A8J6Q1Y4</accession>
<feature type="domain" description="DUF3298" evidence="1">
    <location>
        <begin position="146"/>
        <end position="215"/>
    </location>
</feature>
<dbReference type="Pfam" id="PF13739">
    <property type="entry name" value="PdaC"/>
    <property type="match status" value="1"/>
</dbReference>
<evidence type="ECO:0000259" key="1">
    <source>
        <dbReference type="Pfam" id="PF11738"/>
    </source>
</evidence>
<dbReference type="Gene3D" id="3.30.565.40">
    <property type="entry name" value="Fervidobacterium nodosum Rt17-B1 like"/>
    <property type="match status" value="1"/>
</dbReference>
<evidence type="ECO:0000313" key="3">
    <source>
        <dbReference type="EMBL" id="MBD0831431.1"/>
    </source>
</evidence>
<dbReference type="InterPro" id="IPR021729">
    <property type="entry name" value="DUF3298"/>
</dbReference>